<evidence type="ECO:0000256" key="1">
    <source>
        <dbReference type="SAM" id="SignalP"/>
    </source>
</evidence>
<evidence type="ECO:0000313" key="3">
    <source>
        <dbReference type="Proteomes" id="UP001487740"/>
    </source>
</evidence>
<evidence type="ECO:0000313" key="2">
    <source>
        <dbReference type="EMBL" id="KAK8395711.1"/>
    </source>
</evidence>
<accession>A0AAW0U872</accession>
<protein>
    <recommendedName>
        <fullName evidence="4">Secreted protein</fullName>
    </recommendedName>
</protein>
<feature type="signal peptide" evidence="1">
    <location>
        <begin position="1"/>
        <end position="29"/>
    </location>
</feature>
<dbReference type="Proteomes" id="UP001487740">
    <property type="component" value="Unassembled WGS sequence"/>
</dbReference>
<dbReference type="AlphaFoldDB" id="A0AAW0U872"/>
<name>A0AAW0U872_SCYPA</name>
<organism evidence="2 3">
    <name type="scientific">Scylla paramamosain</name>
    <name type="common">Mud crab</name>
    <dbReference type="NCBI Taxonomy" id="85552"/>
    <lineage>
        <taxon>Eukaryota</taxon>
        <taxon>Metazoa</taxon>
        <taxon>Ecdysozoa</taxon>
        <taxon>Arthropoda</taxon>
        <taxon>Crustacea</taxon>
        <taxon>Multicrustacea</taxon>
        <taxon>Malacostraca</taxon>
        <taxon>Eumalacostraca</taxon>
        <taxon>Eucarida</taxon>
        <taxon>Decapoda</taxon>
        <taxon>Pleocyemata</taxon>
        <taxon>Brachyura</taxon>
        <taxon>Eubrachyura</taxon>
        <taxon>Portunoidea</taxon>
        <taxon>Portunidae</taxon>
        <taxon>Portuninae</taxon>
        <taxon>Scylla</taxon>
    </lineage>
</organism>
<feature type="chain" id="PRO_5044717081" description="Secreted protein" evidence="1">
    <location>
        <begin position="30"/>
        <end position="75"/>
    </location>
</feature>
<comment type="caution">
    <text evidence="2">The sequence shown here is derived from an EMBL/GenBank/DDBJ whole genome shotgun (WGS) entry which is preliminary data.</text>
</comment>
<sequence>MRIPRCLSGGWCAGFGPSVWLRLSRLVMGSPIIVAASVQAGDGESPSISSTCSCTEQEQEDLRVATQAAFTTKSH</sequence>
<dbReference type="EMBL" id="JARAKH010000017">
    <property type="protein sequence ID" value="KAK8395711.1"/>
    <property type="molecule type" value="Genomic_DNA"/>
</dbReference>
<keyword evidence="1" id="KW-0732">Signal</keyword>
<proteinExistence type="predicted"/>
<evidence type="ECO:0008006" key="4">
    <source>
        <dbReference type="Google" id="ProtNLM"/>
    </source>
</evidence>
<gene>
    <name evidence="2" type="ORF">O3P69_005652</name>
</gene>
<keyword evidence="3" id="KW-1185">Reference proteome</keyword>
<dbReference type="EMBL" id="JARAKH010000017">
    <property type="protein sequence ID" value="KAK8395710.1"/>
    <property type="molecule type" value="Genomic_DNA"/>
</dbReference>
<reference evidence="2 3" key="1">
    <citation type="submission" date="2023-03" db="EMBL/GenBank/DDBJ databases">
        <title>High-quality genome of Scylla paramamosain provides insights in environmental adaptation.</title>
        <authorList>
            <person name="Zhang L."/>
        </authorList>
    </citation>
    <scope>NUCLEOTIDE SEQUENCE [LARGE SCALE GENOMIC DNA]</scope>
    <source>
        <strain evidence="2">LZ_2023a</strain>
        <tissue evidence="2">Muscle</tissue>
    </source>
</reference>